<dbReference type="PANTHER" id="PTHR11579">
    <property type="entry name" value="PROTEIN-L-ISOASPARTATE O-METHYLTRANSFERASE"/>
    <property type="match status" value="1"/>
</dbReference>
<dbReference type="SUPFAM" id="SSF53335">
    <property type="entry name" value="S-adenosyl-L-methionine-dependent methyltransferases"/>
    <property type="match status" value="1"/>
</dbReference>
<dbReference type="GO" id="GO:0032259">
    <property type="term" value="P:methylation"/>
    <property type="evidence" value="ECO:0007669"/>
    <property type="project" value="UniProtKB-KW"/>
</dbReference>
<accession>A0A3B0S4G4</accession>
<dbReference type="Gene3D" id="3.40.50.150">
    <property type="entry name" value="Vaccinia Virus protein VP39"/>
    <property type="match status" value="1"/>
</dbReference>
<sequence length="217" mass="23315">MDYQTARQHMVDSQVRPNDVTDLRIQTAMEQTPREVFLPVELRDQAYVEREIAYAPGRVLLRARDFAKLVAAAAPQPGEIVLNAVCGSGYSTAILAQLVEMVVAIESDEKLASAAQETLASLGFSNAAVITGDSWQGAPDQGPFDLIFVSGAIEKQPDALLAQLKDGGRLATILRKGGISRGGVYRRSGEAIAFTEVFDAATSAVIPGFEQPKSFVF</sequence>
<dbReference type="CDD" id="cd02440">
    <property type="entry name" value="AdoMet_MTases"/>
    <property type="match status" value="1"/>
</dbReference>
<dbReference type="EMBL" id="UOEH01000060">
    <property type="protein sequence ID" value="VAV91303.1"/>
    <property type="molecule type" value="Genomic_DNA"/>
</dbReference>
<protein>
    <submittedName>
        <fullName evidence="2">Protein-L-isoaspartate O-methyltransferase</fullName>
        <ecNumber evidence="2">2.1.1.77</ecNumber>
    </submittedName>
</protein>
<name>A0A3B0S4G4_9ZZZZ</name>
<reference evidence="2" key="1">
    <citation type="submission" date="2018-06" db="EMBL/GenBank/DDBJ databases">
        <authorList>
            <person name="Zhirakovskaya E."/>
        </authorList>
    </citation>
    <scope>NUCLEOTIDE SEQUENCE</scope>
</reference>
<gene>
    <name evidence="2" type="ORF">MNBD_ALPHA05-1694</name>
</gene>
<dbReference type="InterPro" id="IPR000682">
    <property type="entry name" value="PCMT"/>
</dbReference>
<dbReference type="InterPro" id="IPR029063">
    <property type="entry name" value="SAM-dependent_MTases_sf"/>
</dbReference>
<dbReference type="GO" id="GO:0004719">
    <property type="term" value="F:protein-L-isoaspartate (D-aspartate) O-methyltransferase activity"/>
    <property type="evidence" value="ECO:0007669"/>
    <property type="project" value="UniProtKB-EC"/>
</dbReference>
<evidence type="ECO:0000313" key="2">
    <source>
        <dbReference type="EMBL" id="VAV91303.1"/>
    </source>
</evidence>
<proteinExistence type="inferred from homology"/>
<dbReference type="AlphaFoldDB" id="A0A3B0S4G4"/>
<comment type="similarity">
    <text evidence="1">Belongs to the methyltransferase superfamily. L-isoaspartyl/D-aspartyl protein methyltransferase family.</text>
</comment>
<keyword evidence="2" id="KW-0489">Methyltransferase</keyword>
<evidence type="ECO:0000256" key="1">
    <source>
        <dbReference type="ARBA" id="ARBA00005369"/>
    </source>
</evidence>
<dbReference type="PANTHER" id="PTHR11579:SF18">
    <property type="entry name" value="PROTEIN-L-ISOASPARTATE O-METHYLTRANSFERASE"/>
    <property type="match status" value="1"/>
</dbReference>
<organism evidence="2">
    <name type="scientific">hydrothermal vent metagenome</name>
    <dbReference type="NCBI Taxonomy" id="652676"/>
    <lineage>
        <taxon>unclassified sequences</taxon>
        <taxon>metagenomes</taxon>
        <taxon>ecological metagenomes</taxon>
    </lineage>
</organism>
<dbReference type="GO" id="GO:0005737">
    <property type="term" value="C:cytoplasm"/>
    <property type="evidence" value="ECO:0007669"/>
    <property type="project" value="TreeGrafter"/>
</dbReference>
<keyword evidence="2" id="KW-0808">Transferase</keyword>
<dbReference type="Pfam" id="PF01135">
    <property type="entry name" value="PCMT"/>
    <property type="match status" value="1"/>
</dbReference>
<dbReference type="EC" id="2.1.1.77" evidence="2"/>